<dbReference type="Proteomes" id="UP000221469">
    <property type="component" value="Segment"/>
</dbReference>
<organism evidence="1 2">
    <name type="scientific">Mycobacterium phage Bricole</name>
    <dbReference type="NCBI Taxonomy" id="1718601"/>
    <lineage>
        <taxon>Viruses</taxon>
        <taxon>Duplodnaviria</taxon>
        <taxon>Heunggongvirae</taxon>
        <taxon>Uroviricota</taxon>
        <taxon>Caudoviricetes</taxon>
        <taxon>Vilmaviridae</taxon>
        <taxon>Mclasvirinae</taxon>
        <taxon>Bongovirus</taxon>
        <taxon>Bongovirus bongo</taxon>
    </lineage>
</organism>
<dbReference type="EMBL" id="KT591491">
    <property type="protein sequence ID" value="ALF00645.1"/>
    <property type="molecule type" value="Genomic_DNA"/>
</dbReference>
<proteinExistence type="predicted"/>
<protein>
    <submittedName>
        <fullName evidence="1">Uncharacterized protein</fullName>
    </submittedName>
</protein>
<evidence type="ECO:0000313" key="1">
    <source>
        <dbReference type="EMBL" id="ALF00645.1"/>
    </source>
</evidence>
<accession>A0A0M3UKM2</accession>
<reference evidence="1 2" key="1">
    <citation type="submission" date="2015-08" db="EMBL/GenBank/DDBJ databases">
        <authorList>
            <person name="Barekzi N."/>
            <person name="Doss J.H."/>
            <person name="Bluford J."/>
            <person name="Fizer S."/>
            <person name="Garofalo A.E."/>
            <person name="Gasalao M.B."/>
            <person name="Griffin J."/>
            <person name="Henderson C.M."/>
            <person name="Hyre A.N."/>
            <person name="Irons L.B."/>
            <person name="Jafree E."/>
            <person name="Kanda K."/>
            <person name="Matthews D."/>
            <person name="Mclaren B."/>
            <person name="Moriarty A."/>
            <person name="Northam N."/>
            <person name="Ryan M."/>
            <person name="Smith D.E."/>
            <person name="Vanselow D."/>
            <person name="Welch J."/>
            <person name="Gauthier D."/>
            <person name="Anders K.R."/>
            <person name="Bradley K.W."/>
            <person name="Asai D.J."/>
            <person name="Bowman C.A."/>
            <person name="Russell D.A."/>
            <person name="Pope W.H."/>
            <person name="Jacobs-Sera D."/>
            <person name="Hendrix R.W."/>
            <person name="Hatfull G.F."/>
        </authorList>
    </citation>
    <scope>NUCLEOTIDE SEQUENCE [LARGE SCALE GENOMIC DNA]</scope>
</reference>
<sequence>MTGRGDFTFTVTVKDMDLDAWAIDYGIDGGPDKIRADFESFARNNLAGALDELLHRMGYHDQSVDVH</sequence>
<evidence type="ECO:0000313" key="2">
    <source>
        <dbReference type="Proteomes" id="UP000221469"/>
    </source>
</evidence>
<name>A0A0M3UKM2_9CAUD</name>
<gene>
    <name evidence="1" type="ORF">SEA_BRICOLE_139</name>
</gene>